<accession>A0A3B1DIN5</accession>
<dbReference type="AlphaFoldDB" id="A0A3B1DIN5"/>
<dbReference type="Gene3D" id="3.10.690.10">
    <property type="entry name" value="Bifunctional nuclease domain"/>
    <property type="match status" value="1"/>
</dbReference>
<evidence type="ECO:0000259" key="1">
    <source>
        <dbReference type="PROSITE" id="PS51658"/>
    </source>
</evidence>
<reference evidence="2" key="1">
    <citation type="submission" date="2018-06" db="EMBL/GenBank/DDBJ databases">
        <authorList>
            <person name="Zhirakovskaya E."/>
        </authorList>
    </citation>
    <scope>NUCLEOTIDE SEQUENCE</scope>
</reference>
<dbReference type="PROSITE" id="PS51658">
    <property type="entry name" value="BFN"/>
    <property type="match status" value="1"/>
</dbReference>
<dbReference type="EMBL" id="UOGJ01000075">
    <property type="protein sequence ID" value="VAX35934.1"/>
    <property type="molecule type" value="Genomic_DNA"/>
</dbReference>
<dbReference type="InterPro" id="IPR036104">
    <property type="entry name" value="BFN_sf"/>
</dbReference>
<sequence>MILVELSKIIIDEKRHDQIIVLKEKDGDRQFPIVIGFTEASSIKMKISDIKPPRPMTHDLLIDVIGGLGAVVDSVIIDKMVNNTFHSKVVLKPKAGRKKTIDARPSDGIALAVRCGAPMFVDENVLEKAEIFKTSE</sequence>
<dbReference type="PANTHER" id="PTHR15160">
    <property type="entry name" value="VON HIPPEL-LINDAU PROTEIN"/>
    <property type="match status" value="1"/>
</dbReference>
<organism evidence="2">
    <name type="scientific">hydrothermal vent metagenome</name>
    <dbReference type="NCBI Taxonomy" id="652676"/>
    <lineage>
        <taxon>unclassified sequences</taxon>
        <taxon>metagenomes</taxon>
        <taxon>ecological metagenomes</taxon>
    </lineage>
</organism>
<dbReference type="GO" id="GO:0004518">
    <property type="term" value="F:nuclease activity"/>
    <property type="evidence" value="ECO:0007669"/>
    <property type="project" value="InterPro"/>
</dbReference>
<dbReference type="PANTHER" id="PTHR15160:SF1">
    <property type="entry name" value="VON HIPPEL-LINDAU DISEASE TUMOR SUPPRESSOR"/>
    <property type="match status" value="1"/>
</dbReference>
<dbReference type="SUPFAM" id="SSF103256">
    <property type="entry name" value="Hypothetical protein TM0160"/>
    <property type="match status" value="1"/>
</dbReference>
<name>A0A3B1DIN5_9ZZZZ</name>
<gene>
    <name evidence="2" type="ORF">MNBD_UNCLBAC01-1134</name>
</gene>
<evidence type="ECO:0000313" key="2">
    <source>
        <dbReference type="EMBL" id="VAX35934.1"/>
    </source>
</evidence>
<dbReference type="InterPro" id="IPR003729">
    <property type="entry name" value="Bi_nuclease_dom"/>
</dbReference>
<feature type="domain" description="BFN" evidence="1">
    <location>
        <begin position="1"/>
        <end position="133"/>
    </location>
</feature>
<protein>
    <recommendedName>
        <fullName evidence="1">BFN domain-containing protein</fullName>
    </recommendedName>
</protein>
<proteinExistence type="predicted"/>
<dbReference type="Pfam" id="PF02577">
    <property type="entry name" value="BFN_dom"/>
    <property type="match status" value="1"/>
</dbReference>